<evidence type="ECO:0000256" key="4">
    <source>
        <dbReference type="SAM" id="MobiDB-lite"/>
    </source>
</evidence>
<dbReference type="VEuPathDB" id="FungiDB:H257_14955"/>
<evidence type="ECO:0000256" key="2">
    <source>
        <dbReference type="ARBA" id="ARBA00008044"/>
    </source>
</evidence>
<dbReference type="EMBL" id="KI913177">
    <property type="protein sequence ID" value="ETV69345.1"/>
    <property type="molecule type" value="Genomic_DNA"/>
</dbReference>
<comment type="subcellular location">
    <subcellularLocation>
        <location evidence="1">Nucleus</location>
    </subcellularLocation>
</comment>
<proteinExistence type="inferred from homology"/>
<dbReference type="OrthoDB" id="20582at2759"/>
<reference evidence="5" key="1">
    <citation type="submission" date="2013-12" db="EMBL/GenBank/DDBJ databases">
        <title>The Genome Sequence of Aphanomyces astaci APO3.</title>
        <authorList>
            <consortium name="The Broad Institute Genomics Platform"/>
            <person name="Russ C."/>
            <person name="Tyler B."/>
            <person name="van West P."/>
            <person name="Dieguez-Uribeondo J."/>
            <person name="Young S.K."/>
            <person name="Zeng Q."/>
            <person name="Gargeya S."/>
            <person name="Fitzgerald M."/>
            <person name="Abouelleil A."/>
            <person name="Alvarado L."/>
            <person name="Chapman S.B."/>
            <person name="Gainer-Dewar J."/>
            <person name="Goldberg J."/>
            <person name="Griggs A."/>
            <person name="Gujja S."/>
            <person name="Hansen M."/>
            <person name="Howarth C."/>
            <person name="Imamovic A."/>
            <person name="Ireland A."/>
            <person name="Larimer J."/>
            <person name="McCowan C."/>
            <person name="Murphy C."/>
            <person name="Pearson M."/>
            <person name="Poon T.W."/>
            <person name="Priest M."/>
            <person name="Roberts A."/>
            <person name="Saif S."/>
            <person name="Shea T."/>
            <person name="Sykes S."/>
            <person name="Wortman J."/>
            <person name="Nusbaum C."/>
            <person name="Birren B."/>
        </authorList>
    </citation>
    <scope>NUCLEOTIDE SEQUENCE [LARGE SCALE GENOMIC DNA]</scope>
    <source>
        <strain evidence="5">APO3</strain>
    </source>
</reference>
<evidence type="ECO:0000256" key="1">
    <source>
        <dbReference type="ARBA" id="ARBA00004123"/>
    </source>
</evidence>
<name>W4FPE9_APHAT</name>
<protein>
    <recommendedName>
        <fullName evidence="6">THO complex subunit 5</fullName>
    </recommendedName>
</protein>
<dbReference type="GO" id="GO:0003729">
    <property type="term" value="F:mRNA binding"/>
    <property type="evidence" value="ECO:0007669"/>
    <property type="project" value="TreeGrafter"/>
</dbReference>
<organism evidence="5">
    <name type="scientific">Aphanomyces astaci</name>
    <name type="common">Crayfish plague agent</name>
    <dbReference type="NCBI Taxonomy" id="112090"/>
    <lineage>
        <taxon>Eukaryota</taxon>
        <taxon>Sar</taxon>
        <taxon>Stramenopiles</taxon>
        <taxon>Oomycota</taxon>
        <taxon>Saprolegniomycetes</taxon>
        <taxon>Saprolegniales</taxon>
        <taxon>Verrucalvaceae</taxon>
        <taxon>Aphanomyces</taxon>
    </lineage>
</organism>
<dbReference type="RefSeq" id="XP_009841202.1">
    <property type="nucleotide sequence ID" value="XM_009842900.1"/>
</dbReference>
<dbReference type="GO" id="GO:0000445">
    <property type="term" value="C:THO complex part of transcription export complex"/>
    <property type="evidence" value="ECO:0007669"/>
    <property type="project" value="TreeGrafter"/>
</dbReference>
<evidence type="ECO:0000313" key="5">
    <source>
        <dbReference type="EMBL" id="ETV69345.1"/>
    </source>
</evidence>
<gene>
    <name evidence="5" type="ORF">H257_14955</name>
</gene>
<keyword evidence="3" id="KW-0539">Nucleus</keyword>
<dbReference type="STRING" id="112090.W4FPE9"/>
<evidence type="ECO:0000256" key="3">
    <source>
        <dbReference type="ARBA" id="ARBA00023242"/>
    </source>
</evidence>
<dbReference type="GeneID" id="20816951"/>
<dbReference type="Pfam" id="PF09766">
    <property type="entry name" value="FmiP_Thoc5"/>
    <property type="match status" value="1"/>
</dbReference>
<sequence>MTGNPSPLEQLNAACRGFRDTLPRLIRSMDDNGTTTSKDVVKALCLLKDVKQSTRETFLDAEVYRRRVAEQKDLVEAHHLKLQNLLYEKDNLLREIKRCRGFPTKELDKIEFKDGVLPVLVDDDRHKRHLQRLDDELSDRKALLQHQQHLKTQISSVEDATQSKHALLDALPAHLAAIEEASRPLQALLSVPISDSRDRHQAAKALPTPLYLLFCELDAYLSIHAGSGAVGIADSKAGPLSKLKLKSTRGKEGPDAATPDDADSATPPPPKRPKTSTTDHDAFIPSPQSVVLQLGLPDKPTSTTKVVFQYLPRLGVVVVDSPRFPTLLRRLFATDSGLQTPPGVSYAFKTADGAEVPMEFPADVKARPYVWAQWISGLTSVGHRLEPSVRHVMARLRQRYAAQHALYVHLDALKDKRVQVHPSIAHVSVQTKLTSFAKLSKRDDVTMAVFPEPADGATYFRAAFAPPGDLGRVVALVQISPDYPTVRPRFVLQHDLGSTVVPTTNQLKDMAAEVNEFASDLIPVGDCASYDVLIHQVRTLQLCLDEVHAASKPTEHVVGARRRSTLSVAKSTDE</sequence>
<dbReference type="AlphaFoldDB" id="W4FPE9"/>
<dbReference type="InterPro" id="IPR019163">
    <property type="entry name" value="THO_Thoc5"/>
</dbReference>
<dbReference type="GO" id="GO:0006406">
    <property type="term" value="P:mRNA export from nucleus"/>
    <property type="evidence" value="ECO:0007669"/>
    <property type="project" value="TreeGrafter"/>
</dbReference>
<accession>W4FPE9</accession>
<dbReference type="PANTHER" id="PTHR13375:SF3">
    <property type="entry name" value="THO COMPLEX SUBUNIT 5 HOMOLOG"/>
    <property type="match status" value="1"/>
</dbReference>
<evidence type="ECO:0008006" key="6">
    <source>
        <dbReference type="Google" id="ProtNLM"/>
    </source>
</evidence>
<comment type="similarity">
    <text evidence="2">Belongs to the THOC5 family.</text>
</comment>
<feature type="region of interest" description="Disordered" evidence="4">
    <location>
        <begin position="245"/>
        <end position="283"/>
    </location>
</feature>
<dbReference type="PANTHER" id="PTHR13375">
    <property type="entry name" value="FMS INTERACTING PROTEIN"/>
    <property type="match status" value="1"/>
</dbReference>